<reference evidence="1" key="1">
    <citation type="submission" date="2020-07" db="EMBL/GenBank/DDBJ databases">
        <title>Multicomponent nature underlies the extraordinary mechanical properties of spider dragline silk.</title>
        <authorList>
            <person name="Kono N."/>
            <person name="Nakamura H."/>
            <person name="Mori M."/>
            <person name="Yoshida Y."/>
            <person name="Ohtoshi R."/>
            <person name="Malay A.D."/>
            <person name="Moran D.A.P."/>
            <person name="Tomita M."/>
            <person name="Numata K."/>
            <person name="Arakawa K."/>
        </authorList>
    </citation>
    <scope>NUCLEOTIDE SEQUENCE</scope>
</reference>
<organism evidence="1 3">
    <name type="scientific">Trichonephila clavata</name>
    <name type="common">Joro spider</name>
    <name type="synonym">Nephila clavata</name>
    <dbReference type="NCBI Taxonomy" id="2740835"/>
    <lineage>
        <taxon>Eukaryota</taxon>
        <taxon>Metazoa</taxon>
        <taxon>Ecdysozoa</taxon>
        <taxon>Arthropoda</taxon>
        <taxon>Chelicerata</taxon>
        <taxon>Arachnida</taxon>
        <taxon>Araneae</taxon>
        <taxon>Araneomorphae</taxon>
        <taxon>Entelegynae</taxon>
        <taxon>Araneoidea</taxon>
        <taxon>Nephilidae</taxon>
        <taxon>Trichonephila</taxon>
    </lineage>
</organism>
<gene>
    <name evidence="1" type="primary">NCL1_38110</name>
    <name evidence="2" type="ORF">TNCT_548181</name>
    <name evidence="1" type="ORF">TNCT_574061</name>
</gene>
<proteinExistence type="predicted"/>
<dbReference type="Proteomes" id="UP000887116">
    <property type="component" value="Unassembled WGS sequence"/>
</dbReference>
<name>A0A8X6KBP0_TRICU</name>
<sequence length="190" mass="22504">MNIRFFPSLPQLAEVRIARKFLYEFQFHIVLTGLKGVIGGMERFYTESLHRRVRLINLPNPIRKSIVTVVRAMATEVANWYDSNRDLLPPVRDYYGRRICWYSHGSIDYLATARAFLQDENLNSTQRFVLSCKYYLEDDVKTLWEDIYKADLMFIMRNIELTIDLRFWMDALESSTALDWTKITREAEIG</sequence>
<dbReference type="AlphaFoldDB" id="A0A8X6KBP0"/>
<accession>A0A8X6KBP0</accession>
<dbReference type="EMBL" id="BMAO01017686">
    <property type="protein sequence ID" value="GFR17731.1"/>
    <property type="molecule type" value="Genomic_DNA"/>
</dbReference>
<evidence type="ECO:0000313" key="1">
    <source>
        <dbReference type="EMBL" id="GFQ67068.1"/>
    </source>
</evidence>
<keyword evidence="3" id="KW-1185">Reference proteome</keyword>
<dbReference type="EMBL" id="BMAO01010419">
    <property type="protein sequence ID" value="GFQ67068.1"/>
    <property type="molecule type" value="Genomic_DNA"/>
</dbReference>
<dbReference type="OrthoDB" id="6407690at2759"/>
<protein>
    <submittedName>
        <fullName evidence="1">Uncharacterized protein</fullName>
    </submittedName>
</protein>
<evidence type="ECO:0000313" key="2">
    <source>
        <dbReference type="EMBL" id="GFR17731.1"/>
    </source>
</evidence>
<evidence type="ECO:0000313" key="3">
    <source>
        <dbReference type="Proteomes" id="UP000887116"/>
    </source>
</evidence>
<comment type="caution">
    <text evidence="1">The sequence shown here is derived from an EMBL/GenBank/DDBJ whole genome shotgun (WGS) entry which is preliminary data.</text>
</comment>